<keyword evidence="1" id="KW-0472">Membrane</keyword>
<feature type="transmembrane region" description="Helical" evidence="1">
    <location>
        <begin position="35"/>
        <end position="56"/>
    </location>
</feature>
<gene>
    <name evidence="2" type="ORF">VAT7223_02714</name>
</gene>
<dbReference type="AlphaFoldDB" id="A0A1C3IVL3"/>
<keyword evidence="1" id="KW-0812">Transmembrane</keyword>
<sequence>MVKPTLVVLSDNTTITLDGTVLCKISSVLCYEDQYFTWVLVFLGWVIAGLIAYWQFGQSEKASKKDRHNEWVKDFKEKANELETQALRFWINPSDDAENLLYFTNAQRELKELTTIAQDIQTLSNIEYPRTHFIKLRRELTNDRALVDKPLPPSHNKIQEITTVFAELRNIYTRIK</sequence>
<dbReference type="Proteomes" id="UP000092876">
    <property type="component" value="Unassembled WGS sequence"/>
</dbReference>
<name>A0A1C3IVL3_9VIBR</name>
<dbReference type="RefSeq" id="WP_065679505.1">
    <property type="nucleotide sequence ID" value="NZ_AP025460.1"/>
</dbReference>
<evidence type="ECO:0000313" key="3">
    <source>
        <dbReference type="Proteomes" id="UP000092876"/>
    </source>
</evidence>
<dbReference type="EMBL" id="FLQP01000039">
    <property type="protein sequence ID" value="SBS65475.1"/>
    <property type="molecule type" value="Genomic_DNA"/>
</dbReference>
<evidence type="ECO:0000313" key="2">
    <source>
        <dbReference type="EMBL" id="SBS65475.1"/>
    </source>
</evidence>
<dbReference type="GeneID" id="94231693"/>
<protein>
    <submittedName>
        <fullName evidence="2">Uncharacterized protein</fullName>
    </submittedName>
</protein>
<reference evidence="3" key="1">
    <citation type="submission" date="2016-06" db="EMBL/GenBank/DDBJ databases">
        <authorList>
            <person name="Rodrigo-Torres Lidia"/>
            <person name="Arahal R.David."/>
        </authorList>
    </citation>
    <scope>NUCLEOTIDE SEQUENCE [LARGE SCALE GENOMIC DNA]</scope>
    <source>
        <strain evidence="3">CECT 7223</strain>
    </source>
</reference>
<proteinExistence type="predicted"/>
<accession>A0A1C3IVL3</accession>
<evidence type="ECO:0000256" key="1">
    <source>
        <dbReference type="SAM" id="Phobius"/>
    </source>
</evidence>
<organism evidence="2 3">
    <name type="scientific">Vibrio atlanticus</name>
    <dbReference type="NCBI Taxonomy" id="693153"/>
    <lineage>
        <taxon>Bacteria</taxon>
        <taxon>Pseudomonadati</taxon>
        <taxon>Pseudomonadota</taxon>
        <taxon>Gammaproteobacteria</taxon>
        <taxon>Vibrionales</taxon>
        <taxon>Vibrionaceae</taxon>
        <taxon>Vibrio</taxon>
    </lineage>
</organism>
<keyword evidence="1" id="KW-1133">Transmembrane helix</keyword>